<organism evidence="1 2">
    <name type="scientific">Amphibacillus marinus</name>
    <dbReference type="NCBI Taxonomy" id="872970"/>
    <lineage>
        <taxon>Bacteria</taxon>
        <taxon>Bacillati</taxon>
        <taxon>Bacillota</taxon>
        <taxon>Bacilli</taxon>
        <taxon>Bacillales</taxon>
        <taxon>Bacillaceae</taxon>
        <taxon>Amphibacillus</taxon>
    </lineage>
</organism>
<evidence type="ECO:0000313" key="1">
    <source>
        <dbReference type="EMBL" id="SEN86568.1"/>
    </source>
</evidence>
<dbReference type="STRING" id="872970.SAMN04488134_102131"/>
<dbReference type="Proteomes" id="UP000199300">
    <property type="component" value="Unassembled WGS sequence"/>
</dbReference>
<dbReference type="AlphaFoldDB" id="A0A1H8K2D9"/>
<dbReference type="EMBL" id="FODJ01000002">
    <property type="protein sequence ID" value="SEN86568.1"/>
    <property type="molecule type" value="Genomic_DNA"/>
</dbReference>
<keyword evidence="2" id="KW-1185">Reference proteome</keyword>
<evidence type="ECO:0000313" key="2">
    <source>
        <dbReference type="Proteomes" id="UP000199300"/>
    </source>
</evidence>
<accession>A0A1H8K2D9</accession>
<protein>
    <submittedName>
        <fullName evidence="1">Uncharacterized protein</fullName>
    </submittedName>
</protein>
<sequence>MIETIVTLGSVAFGALLGYVFQLISDKRNQKNVVKKEKVEALHNLLKVDRLNGPNNESMHAYHFDVDVFKDKIYPVLLDGYYYFPVKIRSVFDKIYWQIKDVEINDLYGEISSRDFLEKLSNAYKEGIKDTEREVEKLVK</sequence>
<name>A0A1H8K2D9_9BACI</name>
<gene>
    <name evidence="1" type="ORF">SAMN04488134_102131</name>
</gene>
<dbReference type="RefSeq" id="WP_091495280.1">
    <property type="nucleotide sequence ID" value="NZ_FODJ01000002.1"/>
</dbReference>
<reference evidence="1 2" key="1">
    <citation type="submission" date="2016-10" db="EMBL/GenBank/DDBJ databases">
        <authorList>
            <person name="de Groot N.N."/>
        </authorList>
    </citation>
    <scope>NUCLEOTIDE SEQUENCE [LARGE SCALE GENOMIC DNA]</scope>
    <source>
        <strain evidence="1 2">CGMCC 1.10434</strain>
    </source>
</reference>
<proteinExistence type="predicted"/>